<dbReference type="PANTHER" id="PTHR22774">
    <property type="entry name" value="CHOREIN N-TERMINAL DOMAIN-CONTAINING PROTEIN"/>
    <property type="match status" value="1"/>
</dbReference>
<accession>A0A8S0Z0A3</accession>
<dbReference type="InterPro" id="IPR026728">
    <property type="entry name" value="BLTP3A/B"/>
</dbReference>
<keyword evidence="1" id="KW-0175">Coiled coil</keyword>
<dbReference type="Proteomes" id="UP000494256">
    <property type="component" value="Unassembled WGS sequence"/>
</dbReference>
<feature type="compositionally biased region" description="Low complexity" evidence="2">
    <location>
        <begin position="429"/>
        <end position="446"/>
    </location>
</feature>
<evidence type="ECO:0000313" key="3">
    <source>
        <dbReference type="EMBL" id="CAB3225318.1"/>
    </source>
</evidence>
<organism evidence="3 4">
    <name type="scientific">Arctia plantaginis</name>
    <name type="common">Wood tiger moth</name>
    <name type="synonym">Phalaena plantaginis</name>
    <dbReference type="NCBI Taxonomy" id="874455"/>
    <lineage>
        <taxon>Eukaryota</taxon>
        <taxon>Metazoa</taxon>
        <taxon>Ecdysozoa</taxon>
        <taxon>Arthropoda</taxon>
        <taxon>Hexapoda</taxon>
        <taxon>Insecta</taxon>
        <taxon>Pterygota</taxon>
        <taxon>Neoptera</taxon>
        <taxon>Endopterygota</taxon>
        <taxon>Lepidoptera</taxon>
        <taxon>Glossata</taxon>
        <taxon>Ditrysia</taxon>
        <taxon>Noctuoidea</taxon>
        <taxon>Erebidae</taxon>
        <taxon>Arctiinae</taxon>
        <taxon>Arctia</taxon>
    </lineage>
</organism>
<dbReference type="PANTHER" id="PTHR22774:SF11">
    <property type="entry name" value="CHOREIN N-TERMINAL DOMAIN-CONTAINING PROTEIN"/>
    <property type="match status" value="1"/>
</dbReference>
<protein>
    <recommendedName>
        <fullName evidence="5">UHRF1-binding protein 1-like</fullName>
    </recommendedName>
</protein>
<feature type="region of interest" description="Disordered" evidence="2">
    <location>
        <begin position="397"/>
        <end position="446"/>
    </location>
</feature>
<feature type="coiled-coil region" evidence="1">
    <location>
        <begin position="1188"/>
        <end position="1215"/>
    </location>
</feature>
<feature type="compositionally biased region" description="Basic and acidic residues" evidence="2">
    <location>
        <begin position="1273"/>
        <end position="1288"/>
    </location>
</feature>
<reference evidence="3 4" key="1">
    <citation type="submission" date="2020-04" db="EMBL/GenBank/DDBJ databases">
        <authorList>
            <person name="Wallbank WR R."/>
            <person name="Pardo Diaz C."/>
            <person name="Kozak K."/>
            <person name="Martin S."/>
            <person name="Jiggins C."/>
            <person name="Moest M."/>
            <person name="Warren A I."/>
            <person name="Byers J.R.P. K."/>
            <person name="Montejo-Kovacevich G."/>
            <person name="Yen C E."/>
        </authorList>
    </citation>
    <scope>NUCLEOTIDE SEQUENCE [LARGE SCALE GENOMIC DNA]</scope>
</reference>
<evidence type="ECO:0000256" key="1">
    <source>
        <dbReference type="SAM" id="Coils"/>
    </source>
</evidence>
<dbReference type="EMBL" id="CADEBD010000226">
    <property type="protein sequence ID" value="CAB3225318.1"/>
    <property type="molecule type" value="Genomic_DNA"/>
</dbReference>
<comment type="caution">
    <text evidence="3">The sequence shown here is derived from an EMBL/GenBank/DDBJ whole genome shotgun (WGS) entry which is preliminary data.</text>
</comment>
<evidence type="ECO:0008006" key="5">
    <source>
        <dbReference type="Google" id="ProtNLM"/>
    </source>
</evidence>
<evidence type="ECO:0000256" key="2">
    <source>
        <dbReference type="SAM" id="MobiDB-lite"/>
    </source>
</evidence>
<feature type="region of interest" description="Disordered" evidence="2">
    <location>
        <begin position="1233"/>
        <end position="1288"/>
    </location>
</feature>
<feature type="compositionally biased region" description="Polar residues" evidence="2">
    <location>
        <begin position="419"/>
        <end position="428"/>
    </location>
</feature>
<dbReference type="Pfam" id="PF24917">
    <property type="entry name" value="BLTP3A_B"/>
    <property type="match status" value="2"/>
</dbReference>
<dbReference type="OrthoDB" id="7419839at2759"/>
<sequence length="1288" mass="141992">MVTIIKNQLLKHLSRYTKNLSPEQISLSALRGSGELQDLTLDEELLTDLLELPGWVRLTSAKCNRASFRIQWTKLKTVPIVLNLDEVHIALEVCQEPRVMNPNAAGALPVPGKYSYIHKVIDGISVAVNHVQIDFSCEAFTSSVQISRVTVESRTPEGRKGDLRLTRIKSPDTGQLLIFKELEWQSARIEAKAHGAAAANLPPLRLLLGNTHCRIVIKKRLSDCAVVGSRLALCPEPLAWALTDGQLRAALACAAALAAPVRRATAAATRAKALRKIEEPREPVPTKSATGERDILARMFAKHDVRETSYHLLAPRIDLHLCDDPGLGRSEKPSLSKGGALQVTLVSMQADLFPYHKASDDRRHWRGYRESATPHSQWLSQALSSFCTTLLDTLDPRPIIPSNKTNQTDNGEGPVSNGIKHQQPPQQHSASTAPSTNTTTSQASPTRTRILQHLGKLMTTCLVLRIDDFTVYKVSTGSKSREAPRPLVSAEKATLPGDAGLLHAELTFFYYPGDICFPVPAPKLYVQLSPVRISVDVQSVVWLGAFLPHVARALKQEELSEEDVPQPPYMDVRMESIMPKIVLEAGTEHISQQRDRPKELHICTARATLTNVRESPRANSAGTRADLASILAALRRSAPPSGQFPCTLDDMDPLHEQFILHADNLDDIDRGTEISPELLWRENRSVWCARVEPLWADFCGARATNYKPAPLLDATPLTAWICFDDDMSRIWIVARTCGLAGLQLNHYQMLFLMRQLERISEMTAWLAHDADRQPDAEDGSIVIGVVVPAVELTFVLPSNCPGQESSRDLDSVPLDSSSLQDLKMEHQAVSTLEASTPLEDNCIGSEATMAPSIVDRDSGVLATTSIDVYQPIPIEEPLPPSPGLNFGGFSSMRRGFTSLVTSIDSALTRDDTRSDAASTASSDSDRYVVVGLAAESPDDADMAFREFEHGRVSSGVEVAAEVVERSSSPSDRSVTSSCRRRDVISTSTWRLNNIHVVHQSVGSNSALRLAADDLKSDECSAIPWDEFQNKFSMRARAWSEPVFESDELATRAIPNVAARFVRTQLPRKPDEKGEVSGLAPFEELLEARVRDLSIALNMSTALALAELIEDEVVAPPMPLEVLIENVKLHLIEDRPTRSISSPPPQPLDLDLTTIRMTRDTAGVVRLGPPVSTPSTIASPATPQPMPELDEAKEKIERLNRENEELRKRLVTLARIAEDNRELRAKVEEGICTSKGFSRGPPTKRGPKRSNYQVSRKRCGPEAVRRRAASIARRAAETSRRRCELYKQP</sequence>
<gene>
    <name evidence="3" type="ORF">APLA_LOCUS2163</name>
</gene>
<evidence type="ECO:0000313" key="4">
    <source>
        <dbReference type="Proteomes" id="UP000494256"/>
    </source>
</evidence>
<name>A0A8S0Z0A3_ARCPL</name>
<proteinExistence type="predicted"/>
<feature type="region of interest" description="Disordered" evidence="2">
    <location>
        <begin position="1164"/>
        <end position="1186"/>
    </location>
</feature>